<feature type="compositionally biased region" description="Polar residues" evidence="6">
    <location>
        <begin position="78"/>
        <end position="99"/>
    </location>
</feature>
<evidence type="ECO:0000259" key="7">
    <source>
        <dbReference type="PROSITE" id="PS50016"/>
    </source>
</evidence>
<feature type="region of interest" description="Disordered" evidence="6">
    <location>
        <begin position="343"/>
        <end position="392"/>
    </location>
</feature>
<dbReference type="SUPFAM" id="SSF57903">
    <property type="entry name" value="FYVE/PHD zinc finger"/>
    <property type="match status" value="1"/>
</dbReference>
<dbReference type="InterPro" id="IPR019787">
    <property type="entry name" value="Znf_PHD-finger"/>
</dbReference>
<feature type="region of interest" description="Disordered" evidence="6">
    <location>
        <begin position="1"/>
        <end position="140"/>
    </location>
</feature>
<dbReference type="InterPro" id="IPR013083">
    <property type="entry name" value="Znf_RING/FYVE/PHD"/>
</dbReference>
<feature type="region of interest" description="Disordered" evidence="6">
    <location>
        <begin position="210"/>
        <end position="263"/>
    </location>
</feature>
<feature type="compositionally biased region" description="Low complexity" evidence="6">
    <location>
        <begin position="8"/>
        <end position="21"/>
    </location>
</feature>
<evidence type="ECO:0000256" key="4">
    <source>
        <dbReference type="ARBA" id="ARBA00022853"/>
    </source>
</evidence>
<evidence type="ECO:0000259" key="8">
    <source>
        <dbReference type="PROSITE" id="PS50280"/>
    </source>
</evidence>
<dbReference type="EMBL" id="LK052889">
    <property type="protein sequence ID" value="CDR40014.1"/>
    <property type="molecule type" value="Genomic_DNA"/>
</dbReference>
<dbReference type="PANTHER" id="PTHR46462:SF3">
    <property type="entry name" value="UPSET, ISOFORM A"/>
    <property type="match status" value="1"/>
</dbReference>
<dbReference type="GO" id="GO:0006325">
    <property type="term" value="P:chromatin organization"/>
    <property type="evidence" value="ECO:0007669"/>
    <property type="project" value="UniProtKB-KW"/>
</dbReference>
<evidence type="ECO:0000256" key="6">
    <source>
        <dbReference type="SAM" id="MobiDB-lite"/>
    </source>
</evidence>
<evidence type="ECO:0000256" key="1">
    <source>
        <dbReference type="ARBA" id="ARBA00022723"/>
    </source>
</evidence>
<proteinExistence type="predicted"/>
<name>A0A061AS96_CYBFA</name>
<dbReference type="GO" id="GO:0006355">
    <property type="term" value="P:regulation of DNA-templated transcription"/>
    <property type="evidence" value="ECO:0007669"/>
    <property type="project" value="TreeGrafter"/>
</dbReference>
<sequence length="772" mass="86132">MANEETKLSVPPSMEPSSSLLEDASTLLMFHNTAVRSKEPTDRPPAATTSTTTISTTTAHQRSGSASPSDTGVKREPVNNSLSPASTTASRPTLSSRPSQQQQQHQRLEGITSPGPAIAALADSDSTGSDNDNDNNKNKNKKALVAAAALAAASGVPMRLIRHSPPIATSVDERLRQSPPITQTEVTKEQLRALEEKDAVTQSVNEQGLLRIEDEIHSDATTADMNRDDETKSKGETTADEKETEPVEEKPVKPKTKKPRKPKAEFVSLKDYIVDPNAGVITCVCGFEHDDGNTVQCDRCNRWQHIVCMDMSIDDVPDLFYCNVCKPRKLDVKKARALQEKHLENERLKAERGEESSEETHADAPDTSAKESRQNTNPKPKTKPKPVNAYGKNLEDTDIKVVTSPEDAQKIVYYQLENYDYVDSAVYDYVHNTLLNRDDPHFISLSKEEYSKKVFPPLETKPYTESNSKKFNGMFKLGLFTAAPVQEEELIEEYLGEIGFKDAYTADSRNQYRIWGVEKPYVSFIPRTPLVVDARLSGNPTRFIRRSCHPNCEIRLVKVDDEVKFVIVSLKPIKAGSELTIQWNWDALHPIRNIIAGNTFDSTSDTDKPCLVLSVESILTFVECACPQANECALSKVKKASAHIYRSTRKGNSTSGLKLMQKEAQYISIQDRLLARAQAACRDSNERVKQLSPLLKNVAATAEAEVTLKPYIYTYLGKRTRTEMETKTESLVLPIEILAEEERDQEKTDSPLPPKPVKKMSFADYKRKKKPT</sequence>
<reference evidence="9" key="1">
    <citation type="journal article" date="2014" name="Genome Announc.">
        <title>Genome sequence of the yeast Cyberlindnera fabianii (Hansenula fabianii).</title>
        <authorList>
            <person name="Freel K.C."/>
            <person name="Sarilar V."/>
            <person name="Neuveglise C."/>
            <person name="Devillers H."/>
            <person name="Friedrich A."/>
            <person name="Schacherer J."/>
        </authorList>
    </citation>
    <scope>NUCLEOTIDE SEQUENCE</scope>
    <source>
        <strain evidence="9">YJS4271</strain>
    </source>
</reference>
<feature type="compositionally biased region" description="Basic and acidic residues" evidence="6">
    <location>
        <begin position="225"/>
        <end position="252"/>
    </location>
</feature>
<dbReference type="Gene3D" id="2.170.270.10">
    <property type="entry name" value="SET domain"/>
    <property type="match status" value="1"/>
</dbReference>
<dbReference type="InterPro" id="IPR001965">
    <property type="entry name" value="Znf_PHD"/>
</dbReference>
<evidence type="ECO:0000313" key="9">
    <source>
        <dbReference type="EMBL" id="CDR40014.1"/>
    </source>
</evidence>
<organism evidence="9">
    <name type="scientific">Cyberlindnera fabianii</name>
    <name type="common">Yeast</name>
    <name type="synonym">Hansenula fabianii</name>
    <dbReference type="NCBI Taxonomy" id="36022"/>
    <lineage>
        <taxon>Eukaryota</taxon>
        <taxon>Fungi</taxon>
        <taxon>Dikarya</taxon>
        <taxon>Ascomycota</taxon>
        <taxon>Saccharomycotina</taxon>
        <taxon>Saccharomycetes</taxon>
        <taxon>Phaffomycetales</taxon>
        <taxon>Phaffomycetaceae</taxon>
        <taxon>Cyberlindnera</taxon>
    </lineage>
</organism>
<dbReference type="InterPro" id="IPR001214">
    <property type="entry name" value="SET_dom"/>
</dbReference>
<accession>A0A061AS96</accession>
<dbReference type="VEuPathDB" id="FungiDB:BON22_2335"/>
<feature type="compositionally biased region" description="Polar residues" evidence="6">
    <location>
        <begin position="60"/>
        <end position="70"/>
    </location>
</feature>
<dbReference type="GO" id="GO:0070210">
    <property type="term" value="C:Rpd3L-Expanded complex"/>
    <property type="evidence" value="ECO:0007669"/>
    <property type="project" value="TreeGrafter"/>
</dbReference>
<evidence type="ECO:0000256" key="5">
    <source>
        <dbReference type="PROSITE-ProRule" id="PRU00146"/>
    </source>
</evidence>
<keyword evidence="1" id="KW-0479">Metal-binding</keyword>
<keyword evidence="3" id="KW-0862">Zinc</keyword>
<keyword evidence="2 5" id="KW-0863">Zinc-finger</keyword>
<evidence type="ECO:0000256" key="2">
    <source>
        <dbReference type="ARBA" id="ARBA00022771"/>
    </source>
</evidence>
<dbReference type="InterPro" id="IPR019786">
    <property type="entry name" value="Zinc_finger_PHD-type_CS"/>
</dbReference>
<feature type="compositionally biased region" description="Basic and acidic residues" evidence="6">
    <location>
        <begin position="343"/>
        <end position="373"/>
    </location>
</feature>
<gene>
    <name evidence="9" type="ORF">CYFA0S_04e01684g</name>
</gene>
<dbReference type="PROSITE" id="PS50280">
    <property type="entry name" value="SET"/>
    <property type="match status" value="1"/>
</dbReference>
<dbReference type="SMART" id="SM00317">
    <property type="entry name" value="SET"/>
    <property type="match status" value="1"/>
</dbReference>
<dbReference type="AlphaFoldDB" id="A0A061AS96"/>
<dbReference type="PROSITE" id="PS50016">
    <property type="entry name" value="ZF_PHD_2"/>
    <property type="match status" value="1"/>
</dbReference>
<keyword evidence="4" id="KW-0156">Chromatin regulator</keyword>
<dbReference type="SMART" id="SM00249">
    <property type="entry name" value="PHD"/>
    <property type="match status" value="1"/>
</dbReference>
<dbReference type="Gene3D" id="3.30.40.10">
    <property type="entry name" value="Zinc/RING finger domain, C3HC4 (zinc finger)"/>
    <property type="match status" value="1"/>
</dbReference>
<dbReference type="OrthoDB" id="20872at2759"/>
<evidence type="ECO:0000256" key="3">
    <source>
        <dbReference type="ARBA" id="ARBA00022833"/>
    </source>
</evidence>
<feature type="domain" description="PHD-type" evidence="7">
    <location>
        <begin position="280"/>
        <end position="328"/>
    </location>
</feature>
<dbReference type="CDD" id="cd15550">
    <property type="entry name" value="PHD_MLL5"/>
    <property type="match status" value="1"/>
</dbReference>
<dbReference type="PhylomeDB" id="A0A061AS96"/>
<dbReference type="Pfam" id="PF20826">
    <property type="entry name" value="PHD_5"/>
    <property type="match status" value="1"/>
</dbReference>
<feature type="compositionally biased region" description="Low complexity" evidence="6">
    <location>
        <begin position="46"/>
        <end position="59"/>
    </location>
</feature>
<protein>
    <submittedName>
        <fullName evidence="9">CYFA0S04e01684g1_1</fullName>
    </submittedName>
</protein>
<dbReference type="PANTHER" id="PTHR46462">
    <property type="entry name" value="UPSET, ISOFORM A"/>
    <property type="match status" value="1"/>
</dbReference>
<dbReference type="Pfam" id="PF00856">
    <property type="entry name" value="SET"/>
    <property type="match status" value="1"/>
</dbReference>
<dbReference type="PROSITE" id="PS01359">
    <property type="entry name" value="ZF_PHD_1"/>
    <property type="match status" value="1"/>
</dbReference>
<dbReference type="SUPFAM" id="SSF82199">
    <property type="entry name" value="SET domain"/>
    <property type="match status" value="1"/>
</dbReference>
<dbReference type="InterPro" id="IPR046341">
    <property type="entry name" value="SET_dom_sf"/>
</dbReference>
<dbReference type="GO" id="GO:0008270">
    <property type="term" value="F:zinc ion binding"/>
    <property type="evidence" value="ECO:0007669"/>
    <property type="project" value="UniProtKB-KW"/>
</dbReference>
<feature type="domain" description="SET" evidence="8">
    <location>
        <begin position="456"/>
        <end position="584"/>
    </location>
</feature>
<dbReference type="GO" id="GO:0034967">
    <property type="term" value="C:Set3 complex"/>
    <property type="evidence" value="ECO:0007669"/>
    <property type="project" value="TreeGrafter"/>
</dbReference>
<dbReference type="InterPro" id="IPR011011">
    <property type="entry name" value="Znf_FYVE_PHD"/>
</dbReference>
<feature type="region of interest" description="Disordered" evidence="6">
    <location>
        <begin position="740"/>
        <end position="772"/>
    </location>
</feature>